<comment type="subcellular location">
    <subcellularLocation>
        <location evidence="2">Cell membrane</location>
    </subcellularLocation>
</comment>
<dbReference type="InterPro" id="IPR004358">
    <property type="entry name" value="Sig_transdc_His_kin-like_C"/>
</dbReference>
<organism evidence="15 16">
    <name type="scientific">Nocardioides nanhaiensis</name>
    <dbReference type="NCBI Taxonomy" id="1476871"/>
    <lineage>
        <taxon>Bacteria</taxon>
        <taxon>Bacillati</taxon>
        <taxon>Actinomycetota</taxon>
        <taxon>Actinomycetes</taxon>
        <taxon>Propionibacteriales</taxon>
        <taxon>Nocardioidaceae</taxon>
        <taxon>Nocardioides</taxon>
    </lineage>
</organism>
<evidence type="ECO:0000259" key="13">
    <source>
        <dbReference type="PROSITE" id="PS50109"/>
    </source>
</evidence>
<keyword evidence="9" id="KW-0902">Two-component regulatory system</keyword>
<comment type="catalytic activity">
    <reaction evidence="1">
        <text>ATP + protein L-histidine = ADP + protein N-phospho-L-histidine.</text>
        <dbReference type="EC" id="2.7.13.3"/>
    </reaction>
</comment>
<keyword evidence="8 12" id="KW-1133">Transmembrane helix</keyword>
<dbReference type="Pfam" id="PF02518">
    <property type="entry name" value="HATPase_c"/>
    <property type="match status" value="1"/>
</dbReference>
<feature type="domain" description="HAMP" evidence="14">
    <location>
        <begin position="192"/>
        <end position="245"/>
    </location>
</feature>
<feature type="transmembrane region" description="Helical" evidence="12">
    <location>
        <begin position="12"/>
        <end position="32"/>
    </location>
</feature>
<keyword evidence="6 12" id="KW-0812">Transmembrane</keyword>
<dbReference type="SUPFAM" id="SSF55874">
    <property type="entry name" value="ATPase domain of HSP90 chaperone/DNA topoisomerase II/histidine kinase"/>
    <property type="match status" value="1"/>
</dbReference>
<dbReference type="PROSITE" id="PS50109">
    <property type="entry name" value="HIS_KIN"/>
    <property type="match status" value="1"/>
</dbReference>
<dbReference type="CDD" id="cd06225">
    <property type="entry name" value="HAMP"/>
    <property type="match status" value="1"/>
</dbReference>
<dbReference type="Gene3D" id="6.10.340.10">
    <property type="match status" value="1"/>
</dbReference>
<dbReference type="InterPro" id="IPR036890">
    <property type="entry name" value="HATPase_C_sf"/>
</dbReference>
<keyword evidence="5" id="KW-0808">Transferase</keyword>
<keyword evidence="7" id="KW-0418">Kinase</keyword>
<dbReference type="SUPFAM" id="SSF47384">
    <property type="entry name" value="Homodimeric domain of signal transducing histidine kinase"/>
    <property type="match status" value="1"/>
</dbReference>
<dbReference type="InterPro" id="IPR050428">
    <property type="entry name" value="TCS_sensor_his_kinase"/>
</dbReference>
<evidence type="ECO:0000256" key="1">
    <source>
        <dbReference type="ARBA" id="ARBA00000085"/>
    </source>
</evidence>
<comment type="caution">
    <text evidence="15">The sequence shown here is derived from an EMBL/GenBank/DDBJ whole genome shotgun (WGS) entry which is preliminary data.</text>
</comment>
<sequence>MWASVRVRTTVGAVVVVALALVLGGLLLVGLLRDSLRSGLEGQAEARAASLVAQIEDSGVPGAISDDDDGDDSDDDVEDRPRREGARDPDDPDDPDETVLWVSDDDGRVVVSSQAVAVPAARDGEVSLPGGDHAYVLVSEDAEDPDGEEYLVRVAVSTEEVADSTSALVPLLGVGLPVLLLVVAGTTWVVTGRALRPVERMRAEVAEISDDRLDRRVPVPGSRDEVHRLALTMNEVLARLETSRERQQRFVSDASHELRSPLASIRQTAEVSQAHPGALPEGELAEAVLEEGLRMQRIVEQMLVLTRADERGVRPREEVDLDDLVLGQARRVAREGLRVDTRGVGPARVVGDTAALTQVVRNLADNAARHAASRLAVGLVEQQGGAVLFVDDDGAGVPPAERERVFERFVRLDESRSRDAGGSGLGLAIVREIVRAHGGEAHVEDSPLGGARFVVRLPRGAA</sequence>
<evidence type="ECO:0000256" key="9">
    <source>
        <dbReference type="ARBA" id="ARBA00023012"/>
    </source>
</evidence>
<feature type="compositionally biased region" description="Basic and acidic residues" evidence="11">
    <location>
        <begin position="79"/>
        <end position="89"/>
    </location>
</feature>
<feature type="compositionally biased region" description="Acidic residues" evidence="11">
    <location>
        <begin position="65"/>
        <end position="78"/>
    </location>
</feature>
<dbReference type="CDD" id="cd00082">
    <property type="entry name" value="HisKA"/>
    <property type="match status" value="1"/>
</dbReference>
<evidence type="ECO:0000256" key="6">
    <source>
        <dbReference type="ARBA" id="ARBA00022692"/>
    </source>
</evidence>
<protein>
    <recommendedName>
        <fullName evidence="3">histidine kinase</fullName>
        <ecNumber evidence="3">2.7.13.3</ecNumber>
    </recommendedName>
</protein>
<evidence type="ECO:0000256" key="5">
    <source>
        <dbReference type="ARBA" id="ARBA00022679"/>
    </source>
</evidence>
<dbReference type="Pfam" id="PF00672">
    <property type="entry name" value="HAMP"/>
    <property type="match status" value="1"/>
</dbReference>
<evidence type="ECO:0000259" key="14">
    <source>
        <dbReference type="PROSITE" id="PS50885"/>
    </source>
</evidence>
<dbReference type="InterPro" id="IPR003661">
    <property type="entry name" value="HisK_dim/P_dom"/>
</dbReference>
<dbReference type="InterPro" id="IPR036097">
    <property type="entry name" value="HisK_dim/P_sf"/>
</dbReference>
<dbReference type="EC" id="2.7.13.3" evidence="3"/>
<evidence type="ECO:0000256" key="12">
    <source>
        <dbReference type="SAM" id="Phobius"/>
    </source>
</evidence>
<keyword evidence="16" id="KW-1185">Reference proteome</keyword>
<dbReference type="EMBL" id="BAABIM010000001">
    <property type="protein sequence ID" value="GAA4674988.1"/>
    <property type="molecule type" value="Genomic_DNA"/>
</dbReference>
<evidence type="ECO:0000256" key="2">
    <source>
        <dbReference type="ARBA" id="ARBA00004236"/>
    </source>
</evidence>
<evidence type="ECO:0000256" key="8">
    <source>
        <dbReference type="ARBA" id="ARBA00022989"/>
    </source>
</evidence>
<feature type="region of interest" description="Disordered" evidence="11">
    <location>
        <begin position="58"/>
        <end position="97"/>
    </location>
</feature>
<dbReference type="Pfam" id="PF00512">
    <property type="entry name" value="HisKA"/>
    <property type="match status" value="1"/>
</dbReference>
<evidence type="ECO:0000256" key="3">
    <source>
        <dbReference type="ARBA" id="ARBA00012438"/>
    </source>
</evidence>
<evidence type="ECO:0000256" key="7">
    <source>
        <dbReference type="ARBA" id="ARBA00022777"/>
    </source>
</evidence>
<dbReference type="PANTHER" id="PTHR45436">
    <property type="entry name" value="SENSOR HISTIDINE KINASE YKOH"/>
    <property type="match status" value="1"/>
</dbReference>
<evidence type="ECO:0000313" key="15">
    <source>
        <dbReference type="EMBL" id="GAA4674988.1"/>
    </source>
</evidence>
<dbReference type="InterPro" id="IPR003594">
    <property type="entry name" value="HATPase_dom"/>
</dbReference>
<dbReference type="InterPro" id="IPR003660">
    <property type="entry name" value="HAMP_dom"/>
</dbReference>
<dbReference type="SMART" id="SM00387">
    <property type="entry name" value="HATPase_c"/>
    <property type="match status" value="1"/>
</dbReference>
<dbReference type="Gene3D" id="3.30.565.10">
    <property type="entry name" value="Histidine kinase-like ATPase, C-terminal domain"/>
    <property type="match status" value="1"/>
</dbReference>
<dbReference type="InterPro" id="IPR005467">
    <property type="entry name" value="His_kinase_dom"/>
</dbReference>
<evidence type="ECO:0000256" key="10">
    <source>
        <dbReference type="ARBA" id="ARBA00023136"/>
    </source>
</evidence>
<dbReference type="PANTHER" id="PTHR45436:SF5">
    <property type="entry name" value="SENSOR HISTIDINE KINASE TRCS"/>
    <property type="match status" value="1"/>
</dbReference>
<dbReference type="SMART" id="SM00304">
    <property type="entry name" value="HAMP"/>
    <property type="match status" value="1"/>
</dbReference>
<proteinExistence type="predicted"/>
<dbReference type="SUPFAM" id="SSF158472">
    <property type="entry name" value="HAMP domain-like"/>
    <property type="match status" value="1"/>
</dbReference>
<evidence type="ECO:0000256" key="4">
    <source>
        <dbReference type="ARBA" id="ARBA00022553"/>
    </source>
</evidence>
<evidence type="ECO:0000313" key="16">
    <source>
        <dbReference type="Proteomes" id="UP001500621"/>
    </source>
</evidence>
<feature type="transmembrane region" description="Helical" evidence="12">
    <location>
        <begin position="167"/>
        <end position="191"/>
    </location>
</feature>
<keyword evidence="10 12" id="KW-0472">Membrane</keyword>
<dbReference type="PRINTS" id="PR00344">
    <property type="entry name" value="BCTRLSENSOR"/>
</dbReference>
<dbReference type="PROSITE" id="PS50885">
    <property type="entry name" value="HAMP"/>
    <property type="match status" value="1"/>
</dbReference>
<gene>
    <name evidence="15" type="ORF">GCM10023226_10210</name>
</gene>
<accession>A0ABP8VWX5</accession>
<reference evidence="16" key="1">
    <citation type="journal article" date="2019" name="Int. J. Syst. Evol. Microbiol.">
        <title>The Global Catalogue of Microorganisms (GCM) 10K type strain sequencing project: providing services to taxonomists for standard genome sequencing and annotation.</title>
        <authorList>
            <consortium name="The Broad Institute Genomics Platform"/>
            <consortium name="The Broad Institute Genome Sequencing Center for Infectious Disease"/>
            <person name="Wu L."/>
            <person name="Ma J."/>
        </authorList>
    </citation>
    <scope>NUCLEOTIDE SEQUENCE [LARGE SCALE GENOMIC DNA]</scope>
    <source>
        <strain evidence="16">JCM 18127</strain>
    </source>
</reference>
<keyword evidence="4" id="KW-0597">Phosphoprotein</keyword>
<dbReference type="SMART" id="SM00388">
    <property type="entry name" value="HisKA"/>
    <property type="match status" value="1"/>
</dbReference>
<dbReference type="Proteomes" id="UP001500621">
    <property type="component" value="Unassembled WGS sequence"/>
</dbReference>
<name>A0ABP8VWX5_9ACTN</name>
<feature type="domain" description="Histidine kinase" evidence="13">
    <location>
        <begin position="253"/>
        <end position="461"/>
    </location>
</feature>
<dbReference type="Gene3D" id="1.10.287.130">
    <property type="match status" value="1"/>
</dbReference>
<evidence type="ECO:0000256" key="11">
    <source>
        <dbReference type="SAM" id="MobiDB-lite"/>
    </source>
</evidence>